<keyword evidence="1" id="KW-0805">Transcription regulation</keyword>
<dbReference type="InterPro" id="IPR008920">
    <property type="entry name" value="TF_FadR/GntR_C"/>
</dbReference>
<dbReference type="Gene3D" id="1.10.10.10">
    <property type="entry name" value="Winged helix-like DNA-binding domain superfamily/Winged helix DNA-binding domain"/>
    <property type="match status" value="1"/>
</dbReference>
<dbReference type="Proteomes" id="UP000494252">
    <property type="component" value="Unassembled WGS sequence"/>
</dbReference>
<dbReference type="InterPro" id="IPR036388">
    <property type="entry name" value="WH-like_DNA-bd_sf"/>
</dbReference>
<dbReference type="SMART" id="SM00345">
    <property type="entry name" value="HTH_GNTR"/>
    <property type="match status" value="1"/>
</dbReference>
<keyword evidence="3" id="KW-0804">Transcription</keyword>
<dbReference type="InterPro" id="IPR000524">
    <property type="entry name" value="Tscrpt_reg_HTH_GntR"/>
</dbReference>
<dbReference type="GO" id="GO:0003700">
    <property type="term" value="F:DNA-binding transcription factor activity"/>
    <property type="evidence" value="ECO:0007669"/>
    <property type="project" value="InterPro"/>
</dbReference>
<dbReference type="Pfam" id="PF07729">
    <property type="entry name" value="FCD"/>
    <property type="match status" value="1"/>
</dbReference>
<proteinExistence type="predicted"/>
<dbReference type="InterPro" id="IPR036390">
    <property type="entry name" value="WH_DNA-bd_sf"/>
</dbReference>
<dbReference type="InterPro" id="IPR011711">
    <property type="entry name" value="GntR_C"/>
</dbReference>
<evidence type="ECO:0000313" key="6">
    <source>
        <dbReference type="Proteomes" id="UP000494252"/>
    </source>
</evidence>
<dbReference type="SUPFAM" id="SSF46785">
    <property type="entry name" value="Winged helix' DNA-binding domain"/>
    <property type="match status" value="1"/>
</dbReference>
<dbReference type="SMART" id="SM00895">
    <property type="entry name" value="FCD"/>
    <property type="match status" value="1"/>
</dbReference>
<evidence type="ECO:0000259" key="4">
    <source>
        <dbReference type="PROSITE" id="PS50949"/>
    </source>
</evidence>
<dbReference type="EMBL" id="CADIKI010000018">
    <property type="protein sequence ID" value="CAB3802803.1"/>
    <property type="molecule type" value="Genomic_DNA"/>
</dbReference>
<dbReference type="CDD" id="cd07377">
    <property type="entry name" value="WHTH_GntR"/>
    <property type="match status" value="1"/>
</dbReference>
<protein>
    <recommendedName>
        <fullName evidence="4">HTH gntR-type domain-containing protein</fullName>
    </recommendedName>
</protein>
<keyword evidence="6" id="KW-1185">Reference proteome</keyword>
<evidence type="ECO:0000256" key="2">
    <source>
        <dbReference type="ARBA" id="ARBA00023125"/>
    </source>
</evidence>
<accession>A0A6J5GN61</accession>
<evidence type="ECO:0000256" key="3">
    <source>
        <dbReference type="ARBA" id="ARBA00023163"/>
    </source>
</evidence>
<feature type="domain" description="HTH gntR-type" evidence="4">
    <location>
        <begin position="57"/>
        <end position="124"/>
    </location>
</feature>
<dbReference type="PROSITE" id="PS50949">
    <property type="entry name" value="HTH_GNTR"/>
    <property type="match status" value="1"/>
</dbReference>
<dbReference type="SUPFAM" id="SSF48008">
    <property type="entry name" value="GntR ligand-binding domain-like"/>
    <property type="match status" value="1"/>
</dbReference>
<reference evidence="5 6" key="1">
    <citation type="submission" date="2020-04" db="EMBL/GenBank/DDBJ databases">
        <authorList>
            <person name="De Canck E."/>
        </authorList>
    </citation>
    <scope>NUCLEOTIDE SEQUENCE [LARGE SCALE GENOMIC DNA]</scope>
    <source>
        <strain evidence="5 6">LMG 27177</strain>
    </source>
</reference>
<keyword evidence="2" id="KW-0238">DNA-binding</keyword>
<dbReference type="GO" id="GO:0003677">
    <property type="term" value="F:DNA binding"/>
    <property type="evidence" value="ECO:0007669"/>
    <property type="project" value="UniProtKB-KW"/>
</dbReference>
<gene>
    <name evidence="5" type="ORF">LMG27177_05302</name>
</gene>
<dbReference type="PANTHER" id="PTHR43537">
    <property type="entry name" value="TRANSCRIPTIONAL REGULATOR, GNTR FAMILY"/>
    <property type="match status" value="1"/>
</dbReference>
<dbReference type="AlphaFoldDB" id="A0A6J5GN61"/>
<name>A0A6J5GN61_9BURK</name>
<sequence length="279" mass="31761">MRPMCPTCKPPTGNAANVGTICRRLVIEPKRLTEAKDPIDESDDVAPDASKLVYGANPLAEQVYLQLKQDIFDFRLFPGDRFSETGIAQHYGVSRTPMRDALFRLLREGYLEVGFRRGWKVCNIDFERLDQLYDLRIVLELAAIERVTSGSNNRAIDALKAIWCVPRNAREADPVRMFRLDEGFHRGLVEAAGNAEMLRVHNEVTERIRIVRRLDFLKPHRTDATYDEHATMLTLIERGKLAEAGIMLRAHVTQSKLEVRKITVSMLAQARDSKLPFVS</sequence>
<dbReference type="PANTHER" id="PTHR43537:SF45">
    <property type="entry name" value="GNTR FAMILY REGULATORY PROTEIN"/>
    <property type="match status" value="1"/>
</dbReference>
<dbReference type="Gene3D" id="1.20.120.530">
    <property type="entry name" value="GntR ligand-binding domain-like"/>
    <property type="match status" value="1"/>
</dbReference>
<evidence type="ECO:0000313" key="5">
    <source>
        <dbReference type="EMBL" id="CAB3802803.1"/>
    </source>
</evidence>
<evidence type="ECO:0000256" key="1">
    <source>
        <dbReference type="ARBA" id="ARBA00023015"/>
    </source>
</evidence>
<organism evidence="5 6">
    <name type="scientific">Paraburkholderia fynbosensis</name>
    <dbReference type="NCBI Taxonomy" id="1200993"/>
    <lineage>
        <taxon>Bacteria</taxon>
        <taxon>Pseudomonadati</taxon>
        <taxon>Pseudomonadota</taxon>
        <taxon>Betaproteobacteria</taxon>
        <taxon>Burkholderiales</taxon>
        <taxon>Burkholderiaceae</taxon>
        <taxon>Paraburkholderia</taxon>
    </lineage>
</organism>
<dbReference type="Pfam" id="PF00392">
    <property type="entry name" value="GntR"/>
    <property type="match status" value="1"/>
</dbReference>